<feature type="non-terminal residue" evidence="1">
    <location>
        <position position="1"/>
    </location>
</feature>
<reference evidence="1" key="1">
    <citation type="submission" date="2014-05" db="EMBL/GenBank/DDBJ databases">
        <authorList>
            <person name="Chronopoulou M."/>
        </authorList>
    </citation>
    <scope>NUCLEOTIDE SEQUENCE</scope>
    <source>
        <tissue evidence="1">Whole organism</tissue>
    </source>
</reference>
<accession>A0A0K2U5B6</accession>
<dbReference type="EMBL" id="HACA01016042">
    <property type="protein sequence ID" value="CDW33403.1"/>
    <property type="molecule type" value="Transcribed_RNA"/>
</dbReference>
<protein>
    <submittedName>
        <fullName evidence="1">Uncharacterized protein</fullName>
    </submittedName>
</protein>
<dbReference type="EMBL" id="HACA01016043">
    <property type="protein sequence ID" value="CDW33404.1"/>
    <property type="molecule type" value="Transcribed_RNA"/>
</dbReference>
<name>A0A0K2U5B6_LEPSM</name>
<proteinExistence type="predicted"/>
<dbReference type="AlphaFoldDB" id="A0A0K2U5B6"/>
<evidence type="ECO:0000313" key="1">
    <source>
        <dbReference type="EMBL" id="CDW33403.1"/>
    </source>
</evidence>
<sequence>FFVAYYVCLIVVNTHSLYIFCAYYKHVLSIFFYNNIARHCIS</sequence>
<organism evidence="1">
    <name type="scientific">Lepeophtheirus salmonis</name>
    <name type="common">Salmon louse</name>
    <name type="synonym">Caligus salmonis</name>
    <dbReference type="NCBI Taxonomy" id="72036"/>
    <lineage>
        <taxon>Eukaryota</taxon>
        <taxon>Metazoa</taxon>
        <taxon>Ecdysozoa</taxon>
        <taxon>Arthropoda</taxon>
        <taxon>Crustacea</taxon>
        <taxon>Multicrustacea</taxon>
        <taxon>Hexanauplia</taxon>
        <taxon>Copepoda</taxon>
        <taxon>Siphonostomatoida</taxon>
        <taxon>Caligidae</taxon>
        <taxon>Lepeophtheirus</taxon>
    </lineage>
</organism>